<dbReference type="Gene3D" id="1.10.10.60">
    <property type="entry name" value="Homeodomain-like"/>
    <property type="match status" value="2"/>
</dbReference>
<keyword evidence="7" id="KW-1185">Reference proteome</keyword>
<keyword evidence="4" id="KW-1133">Transmembrane helix</keyword>
<dbReference type="InterPro" id="IPR018060">
    <property type="entry name" value="HTH_AraC"/>
</dbReference>
<feature type="transmembrane region" description="Helical" evidence="4">
    <location>
        <begin position="140"/>
        <end position="159"/>
    </location>
</feature>
<sequence length="385" mass="45221">MDSEEIYFNLNPVNFFIISGLFQNFILTGILLFRRGDRPLANRLISLTLLIVNLHLTYLMVLDTNLDNFFPSLLWIPYSYITAIGPLIYFYAKALTNTGFVLSRVSIRHFVPVIVEFILQLIQIAYSIQDAQLYYNTPLYFYVTPITYLWAAGSILFYLHLSLKIINNHEVWVLENFSNLKEITLNWLKKLIVYYRLLWIIWVPFIITFLLFFRFQLQYISIVLALYFLMLILTYLTLWIGLESLKKGNLIFLKPNEEKTANKNFGKLTKAEIQNCISKIIRLMDQDKMYLNENLSLRELAIKLNADPNLISFVLNNHMEKNFYDFVNSYRIEEVINKLNDPSYKHLTLLGIAMESGFNSKTTFNRVFKQVTGMTPSAFQKRSTN</sequence>
<feature type="transmembrane region" description="Helical" evidence="4">
    <location>
        <begin position="110"/>
        <end position="128"/>
    </location>
</feature>
<feature type="transmembrane region" description="Helical" evidence="4">
    <location>
        <begin position="12"/>
        <end position="33"/>
    </location>
</feature>
<evidence type="ECO:0000313" key="6">
    <source>
        <dbReference type="EMBL" id="MDN5202761.1"/>
    </source>
</evidence>
<keyword evidence="4" id="KW-0812">Transmembrane</keyword>
<keyword evidence="2" id="KW-0238">DNA-binding</keyword>
<dbReference type="EMBL" id="JAUJEA010000005">
    <property type="protein sequence ID" value="MDN5202761.1"/>
    <property type="molecule type" value="Genomic_DNA"/>
</dbReference>
<reference evidence="6" key="1">
    <citation type="submission" date="2023-06" db="EMBL/GenBank/DDBJ databases">
        <title>Genomic of Parafulvivirga corallium.</title>
        <authorList>
            <person name="Wang G."/>
        </authorList>
    </citation>
    <scope>NUCLEOTIDE SEQUENCE</scope>
    <source>
        <strain evidence="6">BMA10</strain>
    </source>
</reference>
<evidence type="ECO:0000256" key="1">
    <source>
        <dbReference type="ARBA" id="ARBA00023015"/>
    </source>
</evidence>
<dbReference type="PROSITE" id="PS00041">
    <property type="entry name" value="HTH_ARAC_FAMILY_1"/>
    <property type="match status" value="1"/>
</dbReference>
<dbReference type="InterPro" id="IPR009057">
    <property type="entry name" value="Homeodomain-like_sf"/>
</dbReference>
<evidence type="ECO:0000313" key="7">
    <source>
        <dbReference type="Proteomes" id="UP001172082"/>
    </source>
</evidence>
<proteinExistence type="predicted"/>
<name>A0ABT8KPT3_9BACT</name>
<feature type="domain" description="HTH araC/xylS-type" evidence="5">
    <location>
        <begin position="278"/>
        <end position="382"/>
    </location>
</feature>
<dbReference type="RefSeq" id="WP_346752783.1">
    <property type="nucleotide sequence ID" value="NZ_JAUJEA010000005.1"/>
</dbReference>
<feature type="transmembrane region" description="Helical" evidence="4">
    <location>
        <begin position="219"/>
        <end position="242"/>
    </location>
</feature>
<evidence type="ECO:0000256" key="3">
    <source>
        <dbReference type="ARBA" id="ARBA00023163"/>
    </source>
</evidence>
<dbReference type="PANTHER" id="PTHR43280">
    <property type="entry name" value="ARAC-FAMILY TRANSCRIPTIONAL REGULATOR"/>
    <property type="match status" value="1"/>
</dbReference>
<dbReference type="SMART" id="SM00342">
    <property type="entry name" value="HTH_ARAC"/>
    <property type="match status" value="1"/>
</dbReference>
<evidence type="ECO:0000256" key="4">
    <source>
        <dbReference type="SAM" id="Phobius"/>
    </source>
</evidence>
<keyword evidence="1" id="KW-0805">Transcription regulation</keyword>
<feature type="transmembrane region" description="Helical" evidence="4">
    <location>
        <begin position="73"/>
        <end position="90"/>
    </location>
</feature>
<dbReference type="Pfam" id="PF12833">
    <property type="entry name" value="HTH_18"/>
    <property type="match status" value="1"/>
</dbReference>
<dbReference type="PANTHER" id="PTHR43280:SF29">
    <property type="entry name" value="ARAC-FAMILY TRANSCRIPTIONAL REGULATOR"/>
    <property type="match status" value="1"/>
</dbReference>
<organism evidence="6 7">
    <name type="scientific">Splendidivirga corallicola</name>
    <dbReference type="NCBI Taxonomy" id="3051826"/>
    <lineage>
        <taxon>Bacteria</taxon>
        <taxon>Pseudomonadati</taxon>
        <taxon>Bacteroidota</taxon>
        <taxon>Cytophagia</taxon>
        <taxon>Cytophagales</taxon>
        <taxon>Splendidivirgaceae</taxon>
        <taxon>Splendidivirga</taxon>
    </lineage>
</organism>
<keyword evidence="3" id="KW-0804">Transcription</keyword>
<dbReference type="InterPro" id="IPR018062">
    <property type="entry name" value="HTH_AraC-typ_CS"/>
</dbReference>
<dbReference type="PROSITE" id="PS01124">
    <property type="entry name" value="HTH_ARAC_FAMILY_2"/>
    <property type="match status" value="1"/>
</dbReference>
<accession>A0ABT8KPT3</accession>
<evidence type="ECO:0000259" key="5">
    <source>
        <dbReference type="PROSITE" id="PS01124"/>
    </source>
</evidence>
<feature type="transmembrane region" description="Helical" evidence="4">
    <location>
        <begin position="193"/>
        <end position="213"/>
    </location>
</feature>
<feature type="transmembrane region" description="Helical" evidence="4">
    <location>
        <begin position="40"/>
        <end position="61"/>
    </location>
</feature>
<comment type="caution">
    <text evidence="6">The sequence shown here is derived from an EMBL/GenBank/DDBJ whole genome shotgun (WGS) entry which is preliminary data.</text>
</comment>
<dbReference type="SUPFAM" id="SSF46689">
    <property type="entry name" value="Homeodomain-like"/>
    <property type="match status" value="1"/>
</dbReference>
<dbReference type="Proteomes" id="UP001172082">
    <property type="component" value="Unassembled WGS sequence"/>
</dbReference>
<gene>
    <name evidence="6" type="ORF">QQ008_15335</name>
</gene>
<protein>
    <submittedName>
        <fullName evidence="6">Helix-turn-helix domain-containing protein</fullName>
    </submittedName>
</protein>
<evidence type="ECO:0000256" key="2">
    <source>
        <dbReference type="ARBA" id="ARBA00023125"/>
    </source>
</evidence>
<keyword evidence="4" id="KW-0472">Membrane</keyword>